<protein>
    <recommendedName>
        <fullName evidence="4">N-acetyltransferase domain-containing protein</fullName>
    </recommendedName>
</protein>
<keyword evidence="6" id="KW-1185">Reference proteome</keyword>
<dbReference type="InterPro" id="IPR016181">
    <property type="entry name" value="Acyl_CoA_acyltransferase"/>
</dbReference>
<accession>X6NVH9</accession>
<gene>
    <name evidence="5" type="ORF">RFI_06799</name>
</gene>
<feature type="domain" description="N-acetyltransferase" evidence="4">
    <location>
        <begin position="36"/>
        <end position="98"/>
    </location>
</feature>
<dbReference type="PANTHER" id="PTHR13256">
    <property type="entry name" value="N-ACETYLTRANSFERASE 9"/>
    <property type="match status" value="1"/>
</dbReference>
<dbReference type="Proteomes" id="UP000023152">
    <property type="component" value="Unassembled WGS sequence"/>
</dbReference>
<dbReference type="GO" id="GO:0008080">
    <property type="term" value="F:N-acetyltransferase activity"/>
    <property type="evidence" value="ECO:0007669"/>
    <property type="project" value="InterPro"/>
</dbReference>
<dbReference type="AlphaFoldDB" id="X6NVH9"/>
<keyword evidence="3" id="KW-0012">Acyltransferase</keyword>
<evidence type="ECO:0000256" key="1">
    <source>
        <dbReference type="ARBA" id="ARBA00009342"/>
    </source>
</evidence>
<evidence type="ECO:0000313" key="6">
    <source>
        <dbReference type="Proteomes" id="UP000023152"/>
    </source>
</evidence>
<dbReference type="EMBL" id="ASPP01005537">
    <property type="protein sequence ID" value="ETO30320.1"/>
    <property type="molecule type" value="Genomic_DNA"/>
</dbReference>
<comment type="caution">
    <text evidence="5">The sequence shown here is derived from an EMBL/GenBank/DDBJ whole genome shotgun (WGS) entry which is preliminary data.</text>
</comment>
<dbReference type="InterPro" id="IPR000182">
    <property type="entry name" value="GNAT_dom"/>
</dbReference>
<organism evidence="5 6">
    <name type="scientific">Reticulomyxa filosa</name>
    <dbReference type="NCBI Taxonomy" id="46433"/>
    <lineage>
        <taxon>Eukaryota</taxon>
        <taxon>Sar</taxon>
        <taxon>Rhizaria</taxon>
        <taxon>Retaria</taxon>
        <taxon>Foraminifera</taxon>
        <taxon>Monothalamids</taxon>
        <taxon>Reticulomyxidae</taxon>
        <taxon>Reticulomyxa</taxon>
    </lineage>
</organism>
<evidence type="ECO:0000256" key="3">
    <source>
        <dbReference type="ARBA" id="ARBA00023315"/>
    </source>
</evidence>
<comment type="similarity">
    <text evidence="1">Belongs to the acetyltransferase family. GNAT subfamily.</text>
</comment>
<proteinExistence type="inferred from homology"/>
<dbReference type="Pfam" id="PF13302">
    <property type="entry name" value="Acetyltransf_3"/>
    <property type="match status" value="1"/>
</dbReference>
<name>X6NVH9_RETFI</name>
<dbReference type="PANTHER" id="PTHR13256:SF16">
    <property type="entry name" value="ALPHA_BETA-TUBULIN-N-ACETYLTRANSFERASE 9"/>
    <property type="match status" value="1"/>
</dbReference>
<evidence type="ECO:0000256" key="2">
    <source>
        <dbReference type="ARBA" id="ARBA00022679"/>
    </source>
</evidence>
<dbReference type="OMA" id="KIHANNQ"/>
<reference evidence="5 6" key="1">
    <citation type="journal article" date="2013" name="Curr. Biol.">
        <title>The Genome of the Foraminiferan Reticulomyxa filosa.</title>
        <authorList>
            <person name="Glockner G."/>
            <person name="Hulsmann N."/>
            <person name="Schleicher M."/>
            <person name="Noegel A.A."/>
            <person name="Eichinger L."/>
            <person name="Gallinger C."/>
            <person name="Pawlowski J."/>
            <person name="Sierra R."/>
            <person name="Euteneuer U."/>
            <person name="Pillet L."/>
            <person name="Moustafa A."/>
            <person name="Platzer M."/>
            <person name="Groth M."/>
            <person name="Szafranski K."/>
            <person name="Schliwa M."/>
        </authorList>
    </citation>
    <scope>NUCLEOTIDE SEQUENCE [LARGE SCALE GENOMIC DNA]</scope>
</reference>
<dbReference type="InterPro" id="IPR039135">
    <property type="entry name" value="NAT9-like"/>
</dbReference>
<dbReference type="OrthoDB" id="5043642at2759"/>
<dbReference type="SUPFAM" id="SSF55729">
    <property type="entry name" value="Acyl-CoA N-acyltransferases (Nat)"/>
    <property type="match status" value="1"/>
</dbReference>
<evidence type="ECO:0000259" key="4">
    <source>
        <dbReference type="Pfam" id="PF13302"/>
    </source>
</evidence>
<sequence length="123" mass="14094">MAGDINVFLSCMEIQNYEDTSEAKETKEKGQTQSEQKWVAELNVMIADKKCQRKGLAKESLKLIMDWTIQYLKIDTFIAKIHANNQPSLALFAGLGFKQLEYIPEFEEYTFIHQHITSTSPSS</sequence>
<evidence type="ECO:0000313" key="5">
    <source>
        <dbReference type="EMBL" id="ETO30320.1"/>
    </source>
</evidence>
<keyword evidence="2" id="KW-0808">Transferase</keyword>
<dbReference type="Gene3D" id="3.40.630.30">
    <property type="match status" value="1"/>
</dbReference>